<dbReference type="EMBL" id="FO082276">
    <property type="protein sequence ID" value="CCO15420.1"/>
    <property type="molecule type" value="Genomic_DNA"/>
</dbReference>
<organism evidence="3 4">
    <name type="scientific">Bathycoccus prasinos</name>
    <dbReference type="NCBI Taxonomy" id="41875"/>
    <lineage>
        <taxon>Eukaryota</taxon>
        <taxon>Viridiplantae</taxon>
        <taxon>Chlorophyta</taxon>
        <taxon>Mamiellophyceae</taxon>
        <taxon>Mamiellales</taxon>
        <taxon>Bathycoccaceae</taxon>
        <taxon>Bathycoccus</taxon>
    </lineage>
</organism>
<accession>K8ESP1</accession>
<dbReference type="AlphaFoldDB" id="K8ESP1"/>
<feature type="region of interest" description="Disordered" evidence="1">
    <location>
        <begin position="227"/>
        <end position="274"/>
    </location>
</feature>
<keyword evidence="4" id="KW-1185">Reference proteome</keyword>
<dbReference type="Proteomes" id="UP000198341">
    <property type="component" value="Chromosome 3"/>
</dbReference>
<evidence type="ECO:0000313" key="4">
    <source>
        <dbReference type="Proteomes" id="UP000198341"/>
    </source>
</evidence>
<proteinExistence type="predicted"/>
<feature type="transmembrane region" description="Helical" evidence="2">
    <location>
        <begin position="540"/>
        <end position="564"/>
    </location>
</feature>
<feature type="compositionally biased region" description="Acidic residues" evidence="1">
    <location>
        <begin position="355"/>
        <end position="368"/>
    </location>
</feature>
<dbReference type="STRING" id="41875.K8ESP1"/>
<gene>
    <name evidence="3" type="ORF">Bathy03g01600</name>
</gene>
<feature type="compositionally biased region" description="Basic and acidic residues" evidence="1">
    <location>
        <begin position="243"/>
        <end position="257"/>
    </location>
</feature>
<feature type="compositionally biased region" description="Low complexity" evidence="1">
    <location>
        <begin position="379"/>
        <end position="389"/>
    </location>
</feature>
<feature type="compositionally biased region" description="Basic residues" evidence="1">
    <location>
        <begin position="31"/>
        <end position="42"/>
    </location>
</feature>
<feature type="compositionally biased region" description="Acidic residues" evidence="1">
    <location>
        <begin position="230"/>
        <end position="242"/>
    </location>
</feature>
<evidence type="ECO:0000313" key="3">
    <source>
        <dbReference type="EMBL" id="CCO15420.1"/>
    </source>
</evidence>
<feature type="compositionally biased region" description="Basic residues" evidence="1">
    <location>
        <begin position="1"/>
        <end position="15"/>
    </location>
</feature>
<keyword evidence="2" id="KW-0472">Membrane</keyword>
<feature type="region of interest" description="Disordered" evidence="1">
    <location>
        <begin position="1"/>
        <end position="66"/>
    </location>
</feature>
<dbReference type="GeneID" id="19016698"/>
<feature type="region of interest" description="Disordered" evidence="1">
    <location>
        <begin position="306"/>
        <end position="396"/>
    </location>
</feature>
<dbReference type="KEGG" id="bpg:Bathy03g01600"/>
<evidence type="ECO:0000256" key="2">
    <source>
        <dbReference type="SAM" id="Phobius"/>
    </source>
</evidence>
<keyword evidence="2" id="KW-0812">Transmembrane</keyword>
<name>K8ESP1_9CHLO</name>
<sequence length="584" mass="63736">MQNTNTKKKKTKKTKTIIADEQPRLLETKEKKRRGGNQKSNKRALDIESSLSLSSSSSSSSSQEAVIPLGKDEETYHVYSAVFIKLFSSPYSSHAKTRKTTGRLLGGEGFEKCTSREALLSLAFYGDEEEEEEENELDGRRSSTSNTLKSVVSLERVSLSGRSNKGGKGGVSVVPCVAAFAAMDEIRFATKSSSSLRFVLTNAENKRVCEGRLNAAGEGVAASIWSRVESEEDEREEEEEGEEKGKKVLSRTEKKAITTEAATRGKRRGESDEETCRLEMSFVGENATVKASCEVPAEKFFAISRSNERRVSSSSREHSPTPSERGGGAGSEKSVSWHEFNVDRRDDFANSSGDDNVDDDEIDDDDEKNDLKTLLVRGNTTTNSSESSSHINGKEEKIMKPAMMRNKKNSKLVSCLRELIPLEIPSAVASSGNMILRKIDDSKAYAQDTTALIRAQYAELTKEWNHTKAKLNSSGDIISEEEEEEEEDSIRGTNRALVEMQQMTIVDDGMKSVVSGRAEANASTETHANELSWFSAGVRIGVGVGLGTCLGVGIGVGILVNGMVAGKDKIARIRTVVKSRITGS</sequence>
<evidence type="ECO:0000256" key="1">
    <source>
        <dbReference type="SAM" id="MobiDB-lite"/>
    </source>
</evidence>
<dbReference type="eggNOG" id="ENOG502QRIR">
    <property type="taxonomic scope" value="Eukaryota"/>
</dbReference>
<feature type="compositionally biased region" description="Basic and acidic residues" evidence="1">
    <location>
        <begin position="306"/>
        <end position="319"/>
    </location>
</feature>
<feature type="compositionally biased region" description="Basic and acidic residues" evidence="1">
    <location>
        <begin position="21"/>
        <end position="30"/>
    </location>
</feature>
<protein>
    <submittedName>
        <fullName evidence="3">Uncharacterized protein</fullName>
    </submittedName>
</protein>
<dbReference type="RefSeq" id="XP_007513983.1">
    <property type="nucleotide sequence ID" value="XM_007513921.1"/>
</dbReference>
<keyword evidence="2" id="KW-1133">Transmembrane helix</keyword>
<reference evidence="3 4" key="1">
    <citation type="submission" date="2011-10" db="EMBL/GenBank/DDBJ databases">
        <authorList>
            <person name="Genoscope - CEA"/>
        </authorList>
    </citation>
    <scope>NUCLEOTIDE SEQUENCE [LARGE SCALE GENOMIC DNA]</scope>
    <source>
        <strain evidence="3 4">RCC 1105</strain>
    </source>
</reference>
<feature type="compositionally biased region" description="Low complexity" evidence="1">
    <location>
        <begin position="49"/>
        <end position="62"/>
    </location>
</feature>